<dbReference type="GO" id="GO:0016285">
    <property type="term" value="F:alanyl aminopeptidase activity"/>
    <property type="evidence" value="ECO:0007669"/>
    <property type="project" value="UniProtKB-EC"/>
</dbReference>
<proteinExistence type="inferred from homology"/>
<dbReference type="PANTHER" id="PTHR11533:SF297">
    <property type="entry name" value="AMINOPEPTIDASE N"/>
    <property type="match status" value="1"/>
</dbReference>
<dbReference type="GO" id="GO:0008270">
    <property type="term" value="F:zinc ion binding"/>
    <property type="evidence" value="ECO:0007669"/>
    <property type="project" value="InterPro"/>
</dbReference>
<evidence type="ECO:0000256" key="1">
    <source>
        <dbReference type="ARBA" id="ARBA00000098"/>
    </source>
</evidence>
<dbReference type="Gene3D" id="1.10.390.10">
    <property type="entry name" value="Neutral Protease Domain 2"/>
    <property type="match status" value="1"/>
</dbReference>
<feature type="signal peptide" evidence="14">
    <location>
        <begin position="1"/>
        <end position="18"/>
    </location>
</feature>
<sequence length="483" mass="53644">MRVSPAVLPLFLVAAVTAACSSAPDKGTAHRQRTATPSAPDLATKYAAGRSAPVADTYYPERGHPAVDVLHYDLALTWSPPKKELTGTATLAVRAAAGTDNVTLDFSKRLKIDGVTVDGRPATVKRQSDRLIIPAGKRMAEDATAEVAIRYHGRPKEARFDAIRPDSRRVGFAVHRDGSAVALQEPYGAFTWYPSNDQPSDKALYDVAITVPKGWAGVSSGTFQGKVAQGDSTVYRWHSGDPTASYLVTFVADRLTMVKQTGPHGLPITYWLRAKDRKKNLATMRQSPKIIAWLEKRLGPYPFPSAGAVIAGDSGMETQQMITLMSGLPPEVYAHEYAHQWFGDTVTPRTWQDVWLNEGFAEYFEILYFAEYDPRALPFEQVMTKIRRDQDGTLRHDYGPPGHYKKRAFASPNVYLSPAVMLDEMRKKVGDKKFYAMLRGWAQEHRSTNQDRDTFAAWVKQSTGKDLTPLINHWLDSKTTPAV</sequence>
<protein>
    <recommendedName>
        <fullName evidence="5">Aminopeptidase N</fullName>
        <ecNumber evidence="4">3.4.11.2</ecNumber>
    </recommendedName>
    <alternativeName>
        <fullName evidence="11">Alanine aminopeptidase</fullName>
    </alternativeName>
    <alternativeName>
        <fullName evidence="12">Lysyl aminopeptidase</fullName>
    </alternativeName>
</protein>
<reference evidence="17 18" key="1">
    <citation type="submission" date="2019-06" db="EMBL/GenBank/DDBJ databases">
        <title>Sequencing the genomes of 1000 actinobacteria strains.</title>
        <authorList>
            <person name="Klenk H.-P."/>
        </authorList>
    </citation>
    <scope>NUCLEOTIDE SEQUENCE [LARGE SCALE GENOMIC DNA]</scope>
    <source>
        <strain evidence="17 18">DSM 102200</strain>
    </source>
</reference>
<dbReference type="Gene3D" id="2.60.40.1730">
    <property type="entry name" value="tricorn interacting facor f3 domain"/>
    <property type="match status" value="1"/>
</dbReference>
<evidence type="ECO:0000256" key="3">
    <source>
        <dbReference type="ARBA" id="ARBA00010136"/>
    </source>
</evidence>
<dbReference type="EC" id="3.4.11.2" evidence="4"/>
<keyword evidence="14" id="KW-0732">Signal</keyword>
<dbReference type="OrthoDB" id="100605at2"/>
<dbReference type="PROSITE" id="PS51257">
    <property type="entry name" value="PROKAR_LIPOPROTEIN"/>
    <property type="match status" value="1"/>
</dbReference>
<evidence type="ECO:0000256" key="4">
    <source>
        <dbReference type="ARBA" id="ARBA00012564"/>
    </source>
</evidence>
<evidence type="ECO:0000256" key="9">
    <source>
        <dbReference type="ARBA" id="ARBA00022833"/>
    </source>
</evidence>
<comment type="caution">
    <text evidence="17">The sequence shown here is derived from an EMBL/GenBank/DDBJ whole genome shotgun (WGS) entry which is preliminary data.</text>
</comment>
<dbReference type="Proteomes" id="UP000316096">
    <property type="component" value="Unassembled WGS sequence"/>
</dbReference>
<evidence type="ECO:0000256" key="7">
    <source>
        <dbReference type="ARBA" id="ARBA00022723"/>
    </source>
</evidence>
<dbReference type="GO" id="GO:0008237">
    <property type="term" value="F:metallopeptidase activity"/>
    <property type="evidence" value="ECO:0007669"/>
    <property type="project" value="UniProtKB-KW"/>
</dbReference>
<evidence type="ECO:0000313" key="18">
    <source>
        <dbReference type="Proteomes" id="UP000316096"/>
    </source>
</evidence>
<comment type="catalytic activity">
    <reaction evidence="1">
        <text>Release of an N-terminal amino acid, Xaa-|-Yaa- from a peptide, amide or arylamide. Xaa is preferably Ala, but may be most amino acids including Pro (slow action). When a terminal hydrophobic residue is followed by a prolyl residue, the two may be released as an intact Xaa-Pro dipeptide.</text>
        <dbReference type="EC" id="3.4.11.2"/>
    </reaction>
</comment>
<dbReference type="GO" id="GO:0006508">
    <property type="term" value="P:proteolysis"/>
    <property type="evidence" value="ECO:0007669"/>
    <property type="project" value="UniProtKB-KW"/>
</dbReference>
<dbReference type="AlphaFoldDB" id="A0A543CLC5"/>
<dbReference type="PANTHER" id="PTHR11533">
    <property type="entry name" value="PROTEASE M1 ZINC METALLOPROTEASE"/>
    <property type="match status" value="1"/>
</dbReference>
<evidence type="ECO:0000313" key="17">
    <source>
        <dbReference type="EMBL" id="TQL97885.1"/>
    </source>
</evidence>
<keyword evidence="10" id="KW-0482">Metalloprotease</keyword>
<evidence type="ECO:0000256" key="11">
    <source>
        <dbReference type="ARBA" id="ARBA00029811"/>
    </source>
</evidence>
<evidence type="ECO:0000256" key="14">
    <source>
        <dbReference type="SAM" id="SignalP"/>
    </source>
</evidence>
<evidence type="ECO:0000256" key="5">
    <source>
        <dbReference type="ARBA" id="ARBA00015611"/>
    </source>
</evidence>
<name>A0A543CLC5_9ACTN</name>
<comment type="cofactor">
    <cofactor evidence="2">
        <name>Zn(2+)</name>
        <dbReference type="ChEBI" id="CHEBI:29105"/>
    </cofactor>
</comment>
<feature type="chain" id="PRO_5039510935" description="Aminopeptidase N" evidence="14">
    <location>
        <begin position="19"/>
        <end position="483"/>
    </location>
</feature>
<dbReference type="RefSeq" id="WP_141956556.1">
    <property type="nucleotide sequence ID" value="NZ_VFOZ01000001.1"/>
</dbReference>
<keyword evidence="8" id="KW-0378">Hydrolase</keyword>
<gene>
    <name evidence="17" type="ORF">FB559_3495</name>
</gene>
<dbReference type="InterPro" id="IPR027268">
    <property type="entry name" value="Peptidase_M4/M1_CTD_sf"/>
</dbReference>
<accession>A0A543CLC5</accession>
<feature type="domain" description="Aminopeptidase N-like N-terminal" evidence="16">
    <location>
        <begin position="70"/>
        <end position="247"/>
    </location>
</feature>
<dbReference type="PRINTS" id="PR00756">
    <property type="entry name" value="ALADIPTASE"/>
</dbReference>
<keyword evidence="18" id="KW-1185">Reference proteome</keyword>
<organism evidence="17 18">
    <name type="scientific">Actinoallomurus bryophytorum</name>
    <dbReference type="NCBI Taxonomy" id="1490222"/>
    <lineage>
        <taxon>Bacteria</taxon>
        <taxon>Bacillati</taxon>
        <taxon>Actinomycetota</taxon>
        <taxon>Actinomycetes</taxon>
        <taxon>Streptosporangiales</taxon>
        <taxon>Thermomonosporaceae</taxon>
        <taxon>Actinoallomurus</taxon>
    </lineage>
</organism>
<dbReference type="SUPFAM" id="SSF55486">
    <property type="entry name" value="Metalloproteases ('zincins'), catalytic domain"/>
    <property type="match status" value="1"/>
</dbReference>
<evidence type="ECO:0000259" key="15">
    <source>
        <dbReference type="Pfam" id="PF01433"/>
    </source>
</evidence>
<keyword evidence="9" id="KW-0862">Zinc</keyword>
<dbReference type="EMBL" id="VFOZ01000001">
    <property type="protein sequence ID" value="TQL97885.1"/>
    <property type="molecule type" value="Genomic_DNA"/>
</dbReference>
<evidence type="ECO:0000256" key="10">
    <source>
        <dbReference type="ARBA" id="ARBA00023049"/>
    </source>
</evidence>
<dbReference type="InterPro" id="IPR045357">
    <property type="entry name" value="Aminopeptidase_N-like_N"/>
</dbReference>
<evidence type="ECO:0000256" key="8">
    <source>
        <dbReference type="ARBA" id="ARBA00022801"/>
    </source>
</evidence>
<evidence type="ECO:0000256" key="2">
    <source>
        <dbReference type="ARBA" id="ARBA00001947"/>
    </source>
</evidence>
<dbReference type="InterPro" id="IPR050344">
    <property type="entry name" value="Peptidase_M1_aminopeptidases"/>
</dbReference>
<dbReference type="Pfam" id="PF01433">
    <property type="entry name" value="Peptidase_M1"/>
    <property type="match status" value="1"/>
</dbReference>
<evidence type="ECO:0000256" key="12">
    <source>
        <dbReference type="ARBA" id="ARBA00031533"/>
    </source>
</evidence>
<dbReference type="Pfam" id="PF17900">
    <property type="entry name" value="Peptidase_M1_N"/>
    <property type="match status" value="1"/>
</dbReference>
<evidence type="ECO:0000256" key="13">
    <source>
        <dbReference type="SAM" id="MobiDB-lite"/>
    </source>
</evidence>
<comment type="similarity">
    <text evidence="3">Belongs to the peptidase M1 family.</text>
</comment>
<evidence type="ECO:0000256" key="6">
    <source>
        <dbReference type="ARBA" id="ARBA00022670"/>
    </source>
</evidence>
<dbReference type="SUPFAM" id="SSF63737">
    <property type="entry name" value="Leukotriene A4 hydrolase N-terminal domain"/>
    <property type="match status" value="1"/>
</dbReference>
<dbReference type="CDD" id="cd09603">
    <property type="entry name" value="M1_APN_like"/>
    <property type="match status" value="1"/>
</dbReference>
<dbReference type="InterPro" id="IPR014782">
    <property type="entry name" value="Peptidase_M1_dom"/>
</dbReference>
<feature type="domain" description="Peptidase M1 membrane alanine aminopeptidase" evidence="15">
    <location>
        <begin position="331"/>
        <end position="474"/>
    </location>
</feature>
<keyword evidence="6" id="KW-0645">Protease</keyword>
<dbReference type="InterPro" id="IPR001930">
    <property type="entry name" value="Peptidase_M1"/>
</dbReference>
<feature type="region of interest" description="Disordered" evidence="13">
    <location>
        <begin position="23"/>
        <end position="44"/>
    </location>
</feature>
<keyword evidence="7" id="KW-0479">Metal-binding</keyword>
<dbReference type="InterPro" id="IPR042097">
    <property type="entry name" value="Aminopeptidase_N-like_N_sf"/>
</dbReference>
<evidence type="ECO:0000259" key="16">
    <source>
        <dbReference type="Pfam" id="PF17900"/>
    </source>
</evidence>